<dbReference type="InterPro" id="IPR050807">
    <property type="entry name" value="TransReg_Diox_bact_type"/>
</dbReference>
<evidence type="ECO:0000313" key="4">
    <source>
        <dbReference type="Proteomes" id="UP001614391"/>
    </source>
</evidence>
<dbReference type="EMBL" id="JBITYT010000002">
    <property type="protein sequence ID" value="MFI9118680.1"/>
    <property type="molecule type" value="Genomic_DNA"/>
</dbReference>
<evidence type="ECO:0000259" key="2">
    <source>
        <dbReference type="PROSITE" id="PS50943"/>
    </source>
</evidence>
<sequence>MATIFNGPRLREIRDERHISRVKLGAQIDLDPTAIYAYEKNKANPSVGALCRLVDALGVGMADLFTDDGNDR</sequence>
<feature type="domain" description="HTH cro/C1-type" evidence="2">
    <location>
        <begin position="10"/>
        <end position="64"/>
    </location>
</feature>
<protein>
    <submittedName>
        <fullName evidence="3">Helix-turn-helix domain-containing protein</fullName>
    </submittedName>
</protein>
<reference evidence="3 4" key="1">
    <citation type="submission" date="2024-10" db="EMBL/GenBank/DDBJ databases">
        <title>The Natural Products Discovery Center: Release of the First 8490 Sequenced Strains for Exploring Actinobacteria Biosynthetic Diversity.</title>
        <authorList>
            <person name="Kalkreuter E."/>
            <person name="Kautsar S.A."/>
            <person name="Yang D."/>
            <person name="Bader C.D."/>
            <person name="Teijaro C.N."/>
            <person name="Fluegel L."/>
            <person name="Davis C.M."/>
            <person name="Simpson J.R."/>
            <person name="Lauterbach L."/>
            <person name="Steele A.D."/>
            <person name="Gui C."/>
            <person name="Meng S."/>
            <person name="Li G."/>
            <person name="Viehrig K."/>
            <person name="Ye F."/>
            <person name="Su P."/>
            <person name="Kiefer A.F."/>
            <person name="Nichols A."/>
            <person name="Cepeda A.J."/>
            <person name="Yan W."/>
            <person name="Fan B."/>
            <person name="Jiang Y."/>
            <person name="Adhikari A."/>
            <person name="Zheng C.-J."/>
            <person name="Schuster L."/>
            <person name="Cowan T.M."/>
            <person name="Smanski M.J."/>
            <person name="Chevrette M.G."/>
            <person name="De Carvalho L.P.S."/>
            <person name="Shen B."/>
        </authorList>
    </citation>
    <scope>NUCLEOTIDE SEQUENCE [LARGE SCALE GENOMIC DNA]</scope>
    <source>
        <strain evidence="3 4">NPDC053346</strain>
    </source>
</reference>
<evidence type="ECO:0000313" key="3">
    <source>
        <dbReference type="EMBL" id="MFI9118680.1"/>
    </source>
</evidence>
<dbReference type="SUPFAM" id="SSF47413">
    <property type="entry name" value="lambda repressor-like DNA-binding domains"/>
    <property type="match status" value="1"/>
</dbReference>
<keyword evidence="4" id="KW-1185">Reference proteome</keyword>
<gene>
    <name evidence="3" type="ORF">ACIGW0_04600</name>
</gene>
<dbReference type="Pfam" id="PF01381">
    <property type="entry name" value="HTH_3"/>
    <property type="match status" value="1"/>
</dbReference>
<proteinExistence type="predicted"/>
<dbReference type="RefSeq" id="WP_399610906.1">
    <property type="nucleotide sequence ID" value="NZ_JBITYT010000002.1"/>
</dbReference>
<dbReference type="SMART" id="SM00530">
    <property type="entry name" value="HTH_XRE"/>
    <property type="match status" value="1"/>
</dbReference>
<comment type="caution">
    <text evidence="3">The sequence shown here is derived from an EMBL/GenBank/DDBJ whole genome shotgun (WGS) entry which is preliminary data.</text>
</comment>
<dbReference type="PROSITE" id="PS50943">
    <property type="entry name" value="HTH_CROC1"/>
    <property type="match status" value="1"/>
</dbReference>
<name>A0ABW8CQF9_STRBI</name>
<accession>A0ABW8CQF9</accession>
<dbReference type="PANTHER" id="PTHR46797:SF1">
    <property type="entry name" value="METHYLPHOSPHONATE SYNTHASE"/>
    <property type="match status" value="1"/>
</dbReference>
<keyword evidence="1" id="KW-0238">DNA-binding</keyword>
<dbReference type="PANTHER" id="PTHR46797">
    <property type="entry name" value="HTH-TYPE TRANSCRIPTIONAL REGULATOR"/>
    <property type="match status" value="1"/>
</dbReference>
<dbReference type="CDD" id="cd00093">
    <property type="entry name" value="HTH_XRE"/>
    <property type="match status" value="1"/>
</dbReference>
<dbReference type="InterPro" id="IPR010982">
    <property type="entry name" value="Lambda_DNA-bd_dom_sf"/>
</dbReference>
<dbReference type="Proteomes" id="UP001614391">
    <property type="component" value="Unassembled WGS sequence"/>
</dbReference>
<organism evidence="3 4">
    <name type="scientific">Streptomyces bikiniensis</name>
    <dbReference type="NCBI Taxonomy" id="1896"/>
    <lineage>
        <taxon>Bacteria</taxon>
        <taxon>Bacillati</taxon>
        <taxon>Actinomycetota</taxon>
        <taxon>Actinomycetes</taxon>
        <taxon>Kitasatosporales</taxon>
        <taxon>Streptomycetaceae</taxon>
        <taxon>Streptomyces</taxon>
    </lineage>
</organism>
<evidence type="ECO:0000256" key="1">
    <source>
        <dbReference type="ARBA" id="ARBA00023125"/>
    </source>
</evidence>
<dbReference type="InterPro" id="IPR001387">
    <property type="entry name" value="Cro/C1-type_HTH"/>
</dbReference>
<dbReference type="Gene3D" id="1.10.260.40">
    <property type="entry name" value="lambda repressor-like DNA-binding domains"/>
    <property type="match status" value="1"/>
</dbReference>